<reference evidence="1" key="1">
    <citation type="submission" date="2019-12" db="EMBL/GenBank/DDBJ databases">
        <title>Genome sequencing and annotation of Brassica cretica.</title>
        <authorList>
            <person name="Studholme D.J."/>
            <person name="Sarris P."/>
        </authorList>
    </citation>
    <scope>NUCLEOTIDE SEQUENCE</scope>
    <source>
        <strain evidence="1">PFS-109/04</strain>
        <tissue evidence="1">Leaf</tissue>
    </source>
</reference>
<comment type="caution">
    <text evidence="1">The sequence shown here is derived from an EMBL/GenBank/DDBJ whole genome shotgun (WGS) entry which is preliminary data.</text>
</comment>
<evidence type="ECO:0000313" key="2">
    <source>
        <dbReference type="Proteomes" id="UP000712600"/>
    </source>
</evidence>
<name>A0A8S9SPZ4_BRACR</name>
<protein>
    <submittedName>
        <fullName evidence="1">Uncharacterized protein</fullName>
    </submittedName>
</protein>
<proteinExistence type="predicted"/>
<dbReference type="Proteomes" id="UP000712600">
    <property type="component" value="Unassembled WGS sequence"/>
</dbReference>
<sequence>MFTLDLDFPLVEAPRAEAEAPRAEVPLVAPPLPRVETPCEVAPLVEAFLFGVCLGAGIRTGRGSSSSSC</sequence>
<dbReference type="EMBL" id="QGKX02000004">
    <property type="protein sequence ID" value="KAF3602153.1"/>
    <property type="molecule type" value="Genomic_DNA"/>
</dbReference>
<accession>A0A8S9SPZ4</accession>
<organism evidence="1 2">
    <name type="scientific">Brassica cretica</name>
    <name type="common">Mustard</name>
    <dbReference type="NCBI Taxonomy" id="69181"/>
    <lineage>
        <taxon>Eukaryota</taxon>
        <taxon>Viridiplantae</taxon>
        <taxon>Streptophyta</taxon>
        <taxon>Embryophyta</taxon>
        <taxon>Tracheophyta</taxon>
        <taxon>Spermatophyta</taxon>
        <taxon>Magnoliopsida</taxon>
        <taxon>eudicotyledons</taxon>
        <taxon>Gunneridae</taxon>
        <taxon>Pentapetalae</taxon>
        <taxon>rosids</taxon>
        <taxon>malvids</taxon>
        <taxon>Brassicales</taxon>
        <taxon>Brassicaceae</taxon>
        <taxon>Brassiceae</taxon>
        <taxon>Brassica</taxon>
    </lineage>
</organism>
<gene>
    <name evidence="1" type="ORF">F2Q69_00033274</name>
</gene>
<dbReference type="AlphaFoldDB" id="A0A8S9SPZ4"/>
<evidence type="ECO:0000313" key="1">
    <source>
        <dbReference type="EMBL" id="KAF3602153.1"/>
    </source>
</evidence>